<dbReference type="PANTHER" id="PTHR43148">
    <property type="entry name" value="GLYCERALDEHYDE-3-PHOSPHATE DEHYDROGENASE 2"/>
    <property type="match status" value="1"/>
</dbReference>
<protein>
    <submittedName>
        <fullName evidence="3">Type I glyceraldehyde-3-phosphate dehydrogenase</fullName>
    </submittedName>
</protein>
<dbReference type="AlphaFoldDB" id="A0A2M8KGD6"/>
<dbReference type="GO" id="GO:0016620">
    <property type="term" value="F:oxidoreductase activity, acting on the aldehyde or oxo group of donors, NAD or NADP as acceptor"/>
    <property type="evidence" value="ECO:0007669"/>
    <property type="project" value="InterPro"/>
</dbReference>
<dbReference type="Pfam" id="PF02800">
    <property type="entry name" value="Gp_dh_C"/>
    <property type="match status" value="1"/>
</dbReference>
<accession>A0A2M8KGD6</accession>
<evidence type="ECO:0000313" key="4">
    <source>
        <dbReference type="Proteomes" id="UP000231347"/>
    </source>
</evidence>
<reference evidence="4" key="1">
    <citation type="submission" date="2017-09" db="EMBL/GenBank/DDBJ databases">
        <title>Depth-based differentiation of microbial function through sediment-hosted aquifers and enrichment of novel symbionts in the deep terrestrial subsurface.</title>
        <authorList>
            <person name="Probst A.J."/>
            <person name="Ladd B."/>
            <person name="Jarett J.K."/>
            <person name="Geller-Mcgrath D.E."/>
            <person name="Sieber C.M.K."/>
            <person name="Emerson J.B."/>
            <person name="Anantharaman K."/>
            <person name="Thomas B.C."/>
            <person name="Malmstrom R."/>
            <person name="Stieglmeier M."/>
            <person name="Klingl A."/>
            <person name="Woyke T."/>
            <person name="Ryan C.M."/>
            <person name="Banfield J.F."/>
        </authorList>
    </citation>
    <scope>NUCLEOTIDE SEQUENCE [LARGE SCALE GENOMIC DNA]</scope>
</reference>
<dbReference type="InterPro" id="IPR020831">
    <property type="entry name" value="GlycerAld/Erythrose_P_DH"/>
</dbReference>
<dbReference type="InterPro" id="IPR020829">
    <property type="entry name" value="GlycerAld_3-P_DH_cat"/>
</dbReference>
<name>A0A2M8KGD6_9BACT</name>
<organism evidence="3 4">
    <name type="scientific">Candidatus Portnoybacteria bacterium CG10_big_fil_rev_8_21_14_0_10_40_22</name>
    <dbReference type="NCBI Taxonomy" id="1974814"/>
    <lineage>
        <taxon>Bacteria</taxon>
        <taxon>Candidatus Portnoyibacteriota</taxon>
    </lineage>
</organism>
<gene>
    <name evidence="3" type="ORF">COU83_00780</name>
</gene>
<evidence type="ECO:0000256" key="1">
    <source>
        <dbReference type="ARBA" id="ARBA00023002"/>
    </source>
</evidence>
<dbReference type="Proteomes" id="UP000231347">
    <property type="component" value="Unassembled WGS sequence"/>
</dbReference>
<dbReference type="EMBL" id="PFDY01000020">
    <property type="protein sequence ID" value="PJE58984.1"/>
    <property type="molecule type" value="Genomic_DNA"/>
</dbReference>
<keyword evidence="1" id="KW-0560">Oxidoreductase</keyword>
<evidence type="ECO:0000313" key="3">
    <source>
        <dbReference type="EMBL" id="PJE58984.1"/>
    </source>
</evidence>
<proteinExistence type="predicted"/>
<feature type="non-terminal residue" evidence="3">
    <location>
        <position position="1"/>
    </location>
</feature>
<comment type="caution">
    <text evidence="3">The sequence shown here is derived from an EMBL/GenBank/DDBJ whole genome shotgun (WGS) entry which is preliminary data.</text>
</comment>
<dbReference type="SUPFAM" id="SSF55347">
    <property type="entry name" value="Glyceraldehyde-3-phosphate dehydrogenase-like, C-terminal domain"/>
    <property type="match status" value="1"/>
</dbReference>
<sequence length="56" mass="6457">NLVSSDFKADPHSSIIDLPLTRVMDNMVKVMAWYDNEFGYACRLVEMAEFICQKIT</sequence>
<dbReference type="Gene3D" id="3.30.360.10">
    <property type="entry name" value="Dihydrodipicolinate Reductase, domain 2"/>
    <property type="match status" value="1"/>
</dbReference>
<feature type="domain" description="Glyceraldehyde 3-phosphate dehydrogenase catalytic" evidence="2">
    <location>
        <begin position="2"/>
        <end position="34"/>
    </location>
</feature>
<evidence type="ECO:0000259" key="2">
    <source>
        <dbReference type="Pfam" id="PF02800"/>
    </source>
</evidence>